<feature type="domain" description="HTH tetR-type" evidence="4">
    <location>
        <begin position="28"/>
        <end position="87"/>
    </location>
</feature>
<dbReference type="GO" id="GO:0003677">
    <property type="term" value="F:DNA binding"/>
    <property type="evidence" value="ECO:0007669"/>
    <property type="project" value="UniProtKB-UniRule"/>
</dbReference>
<proteinExistence type="predicted"/>
<dbReference type="RefSeq" id="WP_208297349.1">
    <property type="nucleotide sequence ID" value="NZ_SOCP01000001.1"/>
</dbReference>
<feature type="region of interest" description="Disordered" evidence="3">
    <location>
        <begin position="1"/>
        <end position="26"/>
    </location>
</feature>
<dbReference type="InterPro" id="IPR001647">
    <property type="entry name" value="HTH_TetR"/>
</dbReference>
<protein>
    <submittedName>
        <fullName evidence="5">TetR family transcriptional regulator</fullName>
    </submittedName>
</protein>
<comment type="caution">
    <text evidence="5">The sequence shown here is derived from an EMBL/GenBank/DDBJ whole genome shotgun (WGS) entry which is preliminary data.</text>
</comment>
<keyword evidence="1 2" id="KW-0238">DNA-binding</keyword>
<feature type="compositionally biased region" description="Basic and acidic residues" evidence="3">
    <location>
        <begin position="16"/>
        <end position="26"/>
    </location>
</feature>
<organism evidence="5 6">
    <name type="scientific">Actinophytocola oryzae</name>
    <dbReference type="NCBI Taxonomy" id="502181"/>
    <lineage>
        <taxon>Bacteria</taxon>
        <taxon>Bacillati</taxon>
        <taxon>Actinomycetota</taxon>
        <taxon>Actinomycetes</taxon>
        <taxon>Pseudonocardiales</taxon>
        <taxon>Pseudonocardiaceae</taxon>
    </lineage>
</organism>
<evidence type="ECO:0000256" key="1">
    <source>
        <dbReference type="ARBA" id="ARBA00023125"/>
    </source>
</evidence>
<dbReference type="Proteomes" id="UP000294927">
    <property type="component" value="Unassembled WGS sequence"/>
</dbReference>
<keyword evidence="6" id="KW-1185">Reference proteome</keyword>
<name>A0A4R7W4S1_9PSEU</name>
<feature type="DNA-binding region" description="H-T-H motif" evidence="2">
    <location>
        <begin position="50"/>
        <end position="69"/>
    </location>
</feature>
<reference evidence="5 6" key="1">
    <citation type="submission" date="2019-03" db="EMBL/GenBank/DDBJ databases">
        <title>Genomic Encyclopedia of Archaeal and Bacterial Type Strains, Phase II (KMG-II): from individual species to whole genera.</title>
        <authorList>
            <person name="Goeker M."/>
        </authorList>
    </citation>
    <scope>NUCLEOTIDE SEQUENCE [LARGE SCALE GENOMIC DNA]</scope>
    <source>
        <strain evidence="5 6">DSM 45499</strain>
    </source>
</reference>
<accession>A0A4R7W4S1</accession>
<dbReference type="PROSITE" id="PS50977">
    <property type="entry name" value="HTH_TETR_2"/>
    <property type="match status" value="1"/>
</dbReference>
<evidence type="ECO:0000256" key="2">
    <source>
        <dbReference type="PROSITE-ProRule" id="PRU00335"/>
    </source>
</evidence>
<dbReference type="AlphaFoldDB" id="A0A4R7W4S1"/>
<evidence type="ECO:0000256" key="3">
    <source>
        <dbReference type="SAM" id="MobiDB-lite"/>
    </source>
</evidence>
<gene>
    <name evidence="5" type="ORF">CLV71_101579</name>
</gene>
<evidence type="ECO:0000259" key="4">
    <source>
        <dbReference type="PROSITE" id="PS50977"/>
    </source>
</evidence>
<sequence length="208" mass="23125">MTPEGDVALDTTDSTTPERTDGRTLRAERTRESIIDAHMALILEGDLQPTARRVAERAGVSLRTLWGHFADLEALFASAGRRTLEIQYANYRPVPVDQPLADRIDQFCRQRAHMLEVIAGASRAAQIRLPYSKQLRVNRSHHTDRLRAEIEELFAEELAGDADLLTAVLVATTWPAWMGARDDLGLTVEQATTVMHRTVTALLTGSEP</sequence>
<evidence type="ECO:0000313" key="6">
    <source>
        <dbReference type="Proteomes" id="UP000294927"/>
    </source>
</evidence>
<dbReference type="SUPFAM" id="SSF46689">
    <property type="entry name" value="Homeodomain-like"/>
    <property type="match status" value="1"/>
</dbReference>
<dbReference type="Gene3D" id="1.10.357.10">
    <property type="entry name" value="Tetracycline Repressor, domain 2"/>
    <property type="match status" value="1"/>
</dbReference>
<dbReference type="InterPro" id="IPR009057">
    <property type="entry name" value="Homeodomain-like_sf"/>
</dbReference>
<evidence type="ECO:0000313" key="5">
    <source>
        <dbReference type="EMBL" id="TDV57706.1"/>
    </source>
</evidence>
<dbReference type="EMBL" id="SOCP01000001">
    <property type="protein sequence ID" value="TDV57706.1"/>
    <property type="molecule type" value="Genomic_DNA"/>
</dbReference>